<gene>
    <name evidence="2" type="ORF">DIZ80_01020</name>
</gene>
<dbReference type="InterPro" id="IPR011051">
    <property type="entry name" value="RmlC_Cupin_sf"/>
</dbReference>
<protein>
    <submittedName>
        <fullName evidence="2">Cupin</fullName>
    </submittedName>
</protein>
<reference evidence="2 3" key="1">
    <citation type="journal article" date="2018" name="ISME J.">
        <title>Endosymbiont genomes yield clues of tubeworm success.</title>
        <authorList>
            <person name="Li Y."/>
            <person name="Liles M.R."/>
            <person name="Halanych K.M."/>
        </authorList>
    </citation>
    <scope>NUCLEOTIDE SEQUENCE [LARGE SCALE GENOMIC DNA]</scope>
    <source>
        <strain evidence="2">A1464</strain>
    </source>
</reference>
<dbReference type="Gene3D" id="2.60.120.10">
    <property type="entry name" value="Jelly Rolls"/>
    <property type="match status" value="1"/>
</dbReference>
<proteinExistence type="predicted"/>
<dbReference type="CDD" id="cd06981">
    <property type="entry name" value="cupin_reut_a1446"/>
    <property type="match status" value="1"/>
</dbReference>
<dbReference type="AlphaFoldDB" id="A0A370DME3"/>
<feature type="domain" description="Cupin type-2" evidence="1">
    <location>
        <begin position="52"/>
        <end position="106"/>
    </location>
</feature>
<dbReference type="Pfam" id="PF07883">
    <property type="entry name" value="Cupin_2"/>
    <property type="match status" value="1"/>
</dbReference>
<name>A0A370DME3_9GAMM</name>
<evidence type="ECO:0000313" key="3">
    <source>
        <dbReference type="Proteomes" id="UP000254266"/>
    </source>
</evidence>
<dbReference type="SUPFAM" id="SSF51182">
    <property type="entry name" value="RmlC-like cupins"/>
    <property type="match status" value="1"/>
</dbReference>
<dbReference type="EMBL" id="QFXC01000002">
    <property type="protein sequence ID" value="RDH86081.1"/>
    <property type="molecule type" value="Genomic_DNA"/>
</dbReference>
<comment type="caution">
    <text evidence="2">The sequence shown here is derived from an EMBL/GenBank/DDBJ whole genome shotgun (WGS) entry which is preliminary data.</text>
</comment>
<dbReference type="InterPro" id="IPR013096">
    <property type="entry name" value="Cupin_2"/>
</dbReference>
<sequence length="108" mass="12483">MIKKTDENNLFSEVPDSLDKELIEVLLSSENIKVERIVSKGHISPETGWYDQDLNEWVVVIKGEAIIAFENREVSLKEGSYINIPAHTKHKVSWTHPQLETIWLAIHY</sequence>
<keyword evidence="3" id="KW-1185">Reference proteome</keyword>
<accession>A0A370DME3</accession>
<evidence type="ECO:0000259" key="1">
    <source>
        <dbReference type="Pfam" id="PF07883"/>
    </source>
</evidence>
<dbReference type="Proteomes" id="UP000254266">
    <property type="component" value="Unassembled WGS sequence"/>
</dbReference>
<organism evidence="2 3">
    <name type="scientific">endosymbiont of Galathealinum brachiosum</name>
    <dbReference type="NCBI Taxonomy" id="2200906"/>
    <lineage>
        <taxon>Bacteria</taxon>
        <taxon>Pseudomonadati</taxon>
        <taxon>Pseudomonadota</taxon>
        <taxon>Gammaproteobacteria</taxon>
        <taxon>sulfur-oxidizing symbionts</taxon>
    </lineage>
</organism>
<evidence type="ECO:0000313" key="2">
    <source>
        <dbReference type="EMBL" id="RDH86081.1"/>
    </source>
</evidence>
<dbReference type="InterPro" id="IPR014710">
    <property type="entry name" value="RmlC-like_jellyroll"/>
</dbReference>